<feature type="transmembrane region" description="Helical" evidence="6">
    <location>
        <begin position="218"/>
        <end position="237"/>
    </location>
</feature>
<feature type="transmembrane region" description="Helical" evidence="6">
    <location>
        <begin position="243"/>
        <end position="262"/>
    </location>
</feature>
<feature type="transmembrane region" description="Helical" evidence="6">
    <location>
        <begin position="107"/>
        <end position="126"/>
    </location>
</feature>
<protein>
    <recommendedName>
        <fullName evidence="8">Inner-membrane translocator</fullName>
    </recommendedName>
</protein>
<feature type="transmembrane region" description="Helical" evidence="6">
    <location>
        <begin position="366"/>
        <end position="389"/>
    </location>
</feature>
<gene>
    <name evidence="7" type="ORF">METZ01_LOCUS40186</name>
</gene>
<comment type="subcellular location">
    <subcellularLocation>
        <location evidence="1">Cell membrane</location>
        <topology evidence="1">Multi-pass membrane protein</topology>
    </subcellularLocation>
</comment>
<feature type="transmembrane region" description="Helical" evidence="6">
    <location>
        <begin position="132"/>
        <end position="154"/>
    </location>
</feature>
<feature type="transmembrane region" description="Helical" evidence="6">
    <location>
        <begin position="425"/>
        <end position="443"/>
    </location>
</feature>
<keyword evidence="2" id="KW-1003">Cell membrane</keyword>
<feature type="transmembrane region" description="Helical" evidence="6">
    <location>
        <begin position="191"/>
        <end position="211"/>
    </location>
</feature>
<feature type="transmembrane region" description="Helical" evidence="6">
    <location>
        <begin position="161"/>
        <end position="179"/>
    </location>
</feature>
<feature type="transmembrane region" description="Helical" evidence="6">
    <location>
        <begin position="401"/>
        <end position="418"/>
    </location>
</feature>
<evidence type="ECO:0000256" key="3">
    <source>
        <dbReference type="ARBA" id="ARBA00022692"/>
    </source>
</evidence>
<accession>A0A381R6M8</accession>
<evidence type="ECO:0000256" key="4">
    <source>
        <dbReference type="ARBA" id="ARBA00022989"/>
    </source>
</evidence>
<dbReference type="GO" id="GO:0022857">
    <property type="term" value="F:transmembrane transporter activity"/>
    <property type="evidence" value="ECO:0007669"/>
    <property type="project" value="InterPro"/>
</dbReference>
<dbReference type="GO" id="GO:0005886">
    <property type="term" value="C:plasma membrane"/>
    <property type="evidence" value="ECO:0007669"/>
    <property type="project" value="UniProtKB-SubCell"/>
</dbReference>
<dbReference type="CDD" id="cd06579">
    <property type="entry name" value="TM_PBP1_transp_AraH_like"/>
    <property type="match status" value="1"/>
</dbReference>
<feature type="transmembrane region" description="Helical" evidence="6">
    <location>
        <begin position="12"/>
        <end position="35"/>
    </location>
</feature>
<feature type="transmembrane region" description="Helical" evidence="6">
    <location>
        <begin position="449"/>
        <end position="466"/>
    </location>
</feature>
<feature type="transmembrane region" description="Helical" evidence="6">
    <location>
        <begin position="309"/>
        <end position="338"/>
    </location>
</feature>
<keyword evidence="3 6" id="KW-0812">Transmembrane</keyword>
<name>A0A381R6M8_9ZZZZ</name>
<keyword evidence="4 6" id="KW-1133">Transmembrane helix</keyword>
<dbReference type="PANTHER" id="PTHR32196">
    <property type="entry name" value="ABC TRANSPORTER PERMEASE PROTEIN YPHD-RELATED-RELATED"/>
    <property type="match status" value="1"/>
</dbReference>
<dbReference type="AlphaFoldDB" id="A0A381R6M8"/>
<evidence type="ECO:0008006" key="8">
    <source>
        <dbReference type="Google" id="ProtNLM"/>
    </source>
</evidence>
<evidence type="ECO:0000256" key="6">
    <source>
        <dbReference type="SAM" id="Phobius"/>
    </source>
</evidence>
<proteinExistence type="predicted"/>
<dbReference type="EMBL" id="UINC01001719">
    <property type="protein sequence ID" value="SUZ87332.1"/>
    <property type="molecule type" value="Genomic_DNA"/>
</dbReference>
<keyword evidence="5 6" id="KW-0472">Membrane</keyword>
<evidence type="ECO:0000256" key="1">
    <source>
        <dbReference type="ARBA" id="ARBA00004651"/>
    </source>
</evidence>
<dbReference type="Pfam" id="PF02653">
    <property type="entry name" value="BPD_transp_2"/>
    <property type="match status" value="1"/>
</dbReference>
<reference evidence="7" key="1">
    <citation type="submission" date="2018-05" db="EMBL/GenBank/DDBJ databases">
        <authorList>
            <person name="Lanie J.A."/>
            <person name="Ng W.-L."/>
            <person name="Kazmierczak K.M."/>
            <person name="Andrzejewski T.M."/>
            <person name="Davidsen T.M."/>
            <person name="Wayne K.J."/>
            <person name="Tettelin H."/>
            <person name="Glass J.I."/>
            <person name="Rusch D."/>
            <person name="Podicherti R."/>
            <person name="Tsui H.-C.T."/>
            <person name="Winkler M.E."/>
        </authorList>
    </citation>
    <scope>NUCLEOTIDE SEQUENCE</scope>
</reference>
<feature type="transmembrane region" description="Helical" evidence="6">
    <location>
        <begin position="269"/>
        <end position="289"/>
    </location>
</feature>
<dbReference type="InterPro" id="IPR001851">
    <property type="entry name" value="ABC_transp_permease"/>
</dbReference>
<evidence type="ECO:0000313" key="7">
    <source>
        <dbReference type="EMBL" id="SUZ87332.1"/>
    </source>
</evidence>
<sequence>MQINRMGKNEFSFFKWLGFIVAVIVSIISAVLGYLDETPSQLIILYTVGIFGLIVWGWHHLSVRWIYNEKTLETDELLTGRKLDNEISEESEHDLSYFSILIKNNRLAIVGILAMIIVFLALAFGMKEFFQWQNVLSLVVFFLTLLVLIVTNTLATFNKSALMGLAVLIGLFIMGSLIVDGFISTLNLKSMLLFASFLGLACIGQTLVVLLGGLDLSVSFVIGASNIGLMYLITLGLPPWVCIITVLLVGVGVGLINGLLSFRLQGQALIITLGVGFVITGSVQALTTIGSDFGGSVFGVVPKWLANIAATNGTIVGISIPPIVVIWIAVSIILIIALKNTTWGRNLYAIGGNRTAAARLSISERFYWVGAFAIGGFVSAFTGILLLGWSGGGFVGVGAPYLFQTIAAVVVGGSSLLGGKGGYGFTVIGVLVLQVLSSFLVGIGLSYEGQQFVFGLLILPMVALYARSPHIRTQI</sequence>
<evidence type="ECO:0000256" key="5">
    <source>
        <dbReference type="ARBA" id="ARBA00023136"/>
    </source>
</evidence>
<organism evidence="7">
    <name type="scientific">marine metagenome</name>
    <dbReference type="NCBI Taxonomy" id="408172"/>
    <lineage>
        <taxon>unclassified sequences</taxon>
        <taxon>metagenomes</taxon>
        <taxon>ecological metagenomes</taxon>
    </lineage>
</organism>
<feature type="transmembrane region" description="Helical" evidence="6">
    <location>
        <begin position="41"/>
        <end position="61"/>
    </location>
</feature>
<evidence type="ECO:0000256" key="2">
    <source>
        <dbReference type="ARBA" id="ARBA00022475"/>
    </source>
</evidence>